<dbReference type="PANTHER" id="PTHR45138:SF9">
    <property type="entry name" value="DIGUANYLATE CYCLASE DGCM-RELATED"/>
    <property type="match status" value="1"/>
</dbReference>
<name>A0ABY1WUN3_9GAMM</name>
<feature type="transmembrane region" description="Helical" evidence="3">
    <location>
        <begin position="97"/>
        <end position="123"/>
    </location>
</feature>
<feature type="domain" description="GGDEF" evidence="4">
    <location>
        <begin position="193"/>
        <end position="320"/>
    </location>
</feature>
<gene>
    <name evidence="5" type="ORF">EXY25_04285</name>
</gene>
<keyword evidence="6" id="KW-1185">Reference proteome</keyword>
<feature type="transmembrane region" description="Helical" evidence="3">
    <location>
        <begin position="67"/>
        <end position="85"/>
    </location>
</feature>
<feature type="transmembrane region" description="Helical" evidence="3">
    <location>
        <begin position="130"/>
        <end position="150"/>
    </location>
</feature>
<keyword evidence="3" id="KW-0812">Transmembrane</keyword>
<dbReference type="InterPro" id="IPR043128">
    <property type="entry name" value="Rev_trsase/Diguanyl_cyclase"/>
</dbReference>
<dbReference type="Pfam" id="PF00990">
    <property type="entry name" value="GGDEF"/>
    <property type="match status" value="1"/>
</dbReference>
<dbReference type="InterPro" id="IPR050469">
    <property type="entry name" value="Diguanylate_Cyclase"/>
</dbReference>
<accession>A0ABY1WUN3</accession>
<feature type="transmembrane region" description="Helical" evidence="3">
    <location>
        <begin position="12"/>
        <end position="30"/>
    </location>
</feature>
<dbReference type="SUPFAM" id="SSF55073">
    <property type="entry name" value="Nucleotide cyclase"/>
    <property type="match status" value="1"/>
</dbReference>
<dbReference type="EMBL" id="SHLY01000001">
    <property type="protein sequence ID" value="TAA48447.1"/>
    <property type="molecule type" value="Genomic_DNA"/>
</dbReference>
<dbReference type="Proteomes" id="UP000292544">
    <property type="component" value="Unassembled WGS sequence"/>
</dbReference>
<proteinExistence type="predicted"/>
<reference evidence="6" key="1">
    <citation type="submission" date="2019-02" db="EMBL/GenBank/DDBJ databases">
        <title>Draft genome sequence of Muricauda sp. 176CP4-71.</title>
        <authorList>
            <person name="Park J.-S."/>
        </authorList>
    </citation>
    <scope>NUCLEOTIDE SEQUENCE [LARGE SCALE GENOMIC DNA]</scope>
    <source>
        <strain evidence="6">176GS2-150</strain>
    </source>
</reference>
<organism evidence="5 6">
    <name type="scientific">Corallincola spongiicola</name>
    <dbReference type="NCBI Taxonomy" id="2520508"/>
    <lineage>
        <taxon>Bacteria</taxon>
        <taxon>Pseudomonadati</taxon>
        <taxon>Pseudomonadota</taxon>
        <taxon>Gammaproteobacteria</taxon>
        <taxon>Alteromonadales</taxon>
        <taxon>Psychromonadaceae</taxon>
        <taxon>Corallincola</taxon>
    </lineage>
</organism>
<evidence type="ECO:0000313" key="6">
    <source>
        <dbReference type="Proteomes" id="UP000292544"/>
    </source>
</evidence>
<evidence type="ECO:0000313" key="5">
    <source>
        <dbReference type="EMBL" id="TAA48447.1"/>
    </source>
</evidence>
<dbReference type="NCBIfam" id="TIGR00254">
    <property type="entry name" value="GGDEF"/>
    <property type="match status" value="1"/>
</dbReference>
<dbReference type="PANTHER" id="PTHR45138">
    <property type="entry name" value="REGULATORY COMPONENTS OF SENSORY TRANSDUCTION SYSTEM"/>
    <property type="match status" value="1"/>
</dbReference>
<dbReference type="SMART" id="SM00267">
    <property type="entry name" value="GGDEF"/>
    <property type="match status" value="1"/>
</dbReference>
<dbReference type="Gene3D" id="3.30.70.270">
    <property type="match status" value="1"/>
</dbReference>
<sequence length="320" mass="35663">MLSSGLSKKISIPLHLVMLVPIVGYGLYHLFKENVIVGTLLMLIALPLILSTVRLAQSKNNVLYSRIFILLASGGMLAICYLLGIRGLIFCFGLTSMLFFVFGFRLGLILSICFTSFALLAALNSAPAIMVLKFAIGLALSLIFTAFFAYQVEDKNDALEQQANRDPLTGALNRRAMKPALQEAIRLKLRYHRHYTLICVDLDHFKRVNDEHGHTVGDDVLKLSTQCLKKELRKTDHLYRFGGEEFAILLPETEQMDAMAVAEKLRNAITNIALPNDIKLTASFGVAELVLNETTDSWLKRADARLYQAKDSGRNQVVAE</sequence>
<dbReference type="EC" id="2.7.7.65" evidence="1"/>
<protein>
    <recommendedName>
        <fullName evidence="1">diguanylate cyclase</fullName>
        <ecNumber evidence="1">2.7.7.65</ecNumber>
    </recommendedName>
</protein>
<dbReference type="RefSeq" id="WP_130565836.1">
    <property type="nucleotide sequence ID" value="NZ_SHLY01000001.1"/>
</dbReference>
<feature type="transmembrane region" description="Helical" evidence="3">
    <location>
        <begin position="36"/>
        <end position="55"/>
    </location>
</feature>
<keyword evidence="3" id="KW-1133">Transmembrane helix</keyword>
<dbReference type="InterPro" id="IPR029787">
    <property type="entry name" value="Nucleotide_cyclase"/>
</dbReference>
<evidence type="ECO:0000259" key="4">
    <source>
        <dbReference type="PROSITE" id="PS50887"/>
    </source>
</evidence>
<comment type="catalytic activity">
    <reaction evidence="2">
        <text>2 GTP = 3',3'-c-di-GMP + 2 diphosphate</text>
        <dbReference type="Rhea" id="RHEA:24898"/>
        <dbReference type="ChEBI" id="CHEBI:33019"/>
        <dbReference type="ChEBI" id="CHEBI:37565"/>
        <dbReference type="ChEBI" id="CHEBI:58805"/>
        <dbReference type="EC" id="2.7.7.65"/>
    </reaction>
</comment>
<keyword evidence="3" id="KW-0472">Membrane</keyword>
<dbReference type="InterPro" id="IPR000160">
    <property type="entry name" value="GGDEF_dom"/>
</dbReference>
<evidence type="ECO:0000256" key="2">
    <source>
        <dbReference type="ARBA" id="ARBA00034247"/>
    </source>
</evidence>
<dbReference type="PROSITE" id="PS50887">
    <property type="entry name" value="GGDEF"/>
    <property type="match status" value="1"/>
</dbReference>
<dbReference type="CDD" id="cd01949">
    <property type="entry name" value="GGDEF"/>
    <property type="match status" value="1"/>
</dbReference>
<evidence type="ECO:0000256" key="3">
    <source>
        <dbReference type="SAM" id="Phobius"/>
    </source>
</evidence>
<comment type="caution">
    <text evidence="5">The sequence shown here is derived from an EMBL/GenBank/DDBJ whole genome shotgun (WGS) entry which is preliminary data.</text>
</comment>
<evidence type="ECO:0000256" key="1">
    <source>
        <dbReference type="ARBA" id="ARBA00012528"/>
    </source>
</evidence>